<keyword evidence="3" id="KW-1185">Reference proteome</keyword>
<dbReference type="SUPFAM" id="SSF51735">
    <property type="entry name" value="NAD(P)-binding Rossmann-fold domains"/>
    <property type="match status" value="1"/>
</dbReference>
<evidence type="ECO:0008006" key="4">
    <source>
        <dbReference type="Google" id="ProtNLM"/>
    </source>
</evidence>
<dbReference type="PANTHER" id="PTHR43658:SF8">
    <property type="entry name" value="17-BETA-HYDROXYSTEROID DEHYDROGENASE 14-RELATED"/>
    <property type="match status" value="1"/>
</dbReference>
<evidence type="ECO:0000256" key="1">
    <source>
        <dbReference type="ARBA" id="ARBA00023002"/>
    </source>
</evidence>
<keyword evidence="1" id="KW-0560">Oxidoreductase</keyword>
<dbReference type="PANTHER" id="PTHR43658">
    <property type="entry name" value="SHORT-CHAIN DEHYDROGENASE/REDUCTASE"/>
    <property type="match status" value="1"/>
</dbReference>
<comment type="caution">
    <text evidence="2">The sequence shown here is derived from an EMBL/GenBank/DDBJ whole genome shotgun (WGS) entry which is preliminary data.</text>
</comment>
<dbReference type="InterPro" id="IPR002347">
    <property type="entry name" value="SDR_fam"/>
</dbReference>
<name>A0A9W8YE25_9PLEO</name>
<dbReference type="EMBL" id="JAPEUY010000003">
    <property type="protein sequence ID" value="KAJ4374726.1"/>
    <property type="molecule type" value="Genomic_DNA"/>
</dbReference>
<evidence type="ECO:0000313" key="2">
    <source>
        <dbReference type="EMBL" id="KAJ4374726.1"/>
    </source>
</evidence>
<dbReference type="GO" id="GO:0005739">
    <property type="term" value="C:mitochondrion"/>
    <property type="evidence" value="ECO:0007669"/>
    <property type="project" value="TreeGrafter"/>
</dbReference>
<dbReference type="InterPro" id="IPR036291">
    <property type="entry name" value="NAD(P)-bd_dom_sf"/>
</dbReference>
<gene>
    <name evidence="2" type="ORF">N0V83_001801</name>
</gene>
<dbReference type="Pfam" id="PF00106">
    <property type="entry name" value="adh_short"/>
    <property type="match status" value="1"/>
</dbReference>
<dbReference type="GO" id="GO:0006635">
    <property type="term" value="P:fatty acid beta-oxidation"/>
    <property type="evidence" value="ECO:0007669"/>
    <property type="project" value="TreeGrafter"/>
</dbReference>
<dbReference type="GO" id="GO:0008670">
    <property type="term" value="F:2,4-dienoyl-CoA reductase (NADPH) activity"/>
    <property type="evidence" value="ECO:0007669"/>
    <property type="project" value="TreeGrafter"/>
</dbReference>
<reference evidence="2" key="1">
    <citation type="submission" date="2022-10" db="EMBL/GenBank/DDBJ databases">
        <title>Tapping the CABI collections for fungal endophytes: first genome assemblies for Collariella, Neodidymelliopsis, Ascochyta clinopodiicola, Didymella pomorum, Didymosphaeria variabile, Neocosmospora piperis and Neocucurbitaria cava.</title>
        <authorList>
            <person name="Hill R."/>
        </authorList>
    </citation>
    <scope>NUCLEOTIDE SEQUENCE</scope>
    <source>
        <strain evidence="2">IMI 356814</strain>
    </source>
</reference>
<dbReference type="Proteomes" id="UP001140560">
    <property type="component" value="Unassembled WGS sequence"/>
</dbReference>
<dbReference type="PRINTS" id="PR00081">
    <property type="entry name" value="GDHRDH"/>
</dbReference>
<dbReference type="Gene3D" id="3.40.50.720">
    <property type="entry name" value="NAD(P)-binding Rossmann-like Domain"/>
    <property type="match status" value="1"/>
</dbReference>
<protein>
    <recommendedName>
        <fullName evidence="4">NAD(P)-binding protein</fullName>
    </recommendedName>
</protein>
<evidence type="ECO:0000313" key="3">
    <source>
        <dbReference type="Proteomes" id="UP001140560"/>
    </source>
</evidence>
<accession>A0A9W8YE25</accession>
<dbReference type="OrthoDB" id="5296at2759"/>
<proteinExistence type="predicted"/>
<organism evidence="2 3">
    <name type="scientific">Neocucurbitaria cava</name>
    <dbReference type="NCBI Taxonomy" id="798079"/>
    <lineage>
        <taxon>Eukaryota</taxon>
        <taxon>Fungi</taxon>
        <taxon>Dikarya</taxon>
        <taxon>Ascomycota</taxon>
        <taxon>Pezizomycotina</taxon>
        <taxon>Dothideomycetes</taxon>
        <taxon>Pleosporomycetidae</taxon>
        <taxon>Pleosporales</taxon>
        <taxon>Pleosporineae</taxon>
        <taxon>Cucurbitariaceae</taxon>
        <taxon>Neocucurbitaria</taxon>
    </lineage>
</organism>
<sequence length="291" mass="31565">MSSIDQPLKGKILLLTGGASGIGLSVTKQAHELGARLLVADIKTTPEFDTFASGKSNIIYVQADVTRWSDFEKMFAACEKKWNDVPDAYAICAGLFDPPFSNFWQDPEQDEGYKQVDVNVNHPIKLTRLAIRKSLGRGKRASVCIIASVGGISGSIAAPLYCATKHAIVGFVKSMKDTEALTGVKITTLCPAGVLTPLFDAPKLKQYSVTEERFLTADTCAKSLLDLLQKKEHGCGSVLEVTLNGIRRIPEWNIDPPKGQGTGQELNDKGFIDNLVGPIKNTLEKEKASKL</sequence>
<dbReference type="AlphaFoldDB" id="A0A9W8YE25"/>